<feature type="compositionally biased region" description="Low complexity" evidence="1">
    <location>
        <begin position="298"/>
        <end position="314"/>
    </location>
</feature>
<evidence type="ECO:0000256" key="1">
    <source>
        <dbReference type="SAM" id="MobiDB-lite"/>
    </source>
</evidence>
<feature type="compositionally biased region" description="Basic residues" evidence="1">
    <location>
        <begin position="121"/>
        <end position="133"/>
    </location>
</feature>
<accession>A0A9R1LS08</accession>
<feature type="non-terminal residue" evidence="2">
    <location>
        <position position="428"/>
    </location>
</feature>
<name>A0A9R1LS08_WHEAT</name>
<evidence type="ECO:0000313" key="2">
    <source>
        <dbReference type="EMBL" id="KAF7093861.1"/>
    </source>
</evidence>
<dbReference type="AlphaFoldDB" id="A0A9R1LS08"/>
<dbReference type="EMBL" id="CM022229">
    <property type="protein sequence ID" value="KAF7093861.1"/>
    <property type="molecule type" value="Genomic_DNA"/>
</dbReference>
<feature type="compositionally biased region" description="Basic and acidic residues" evidence="1">
    <location>
        <begin position="1"/>
        <end position="10"/>
    </location>
</feature>
<feature type="compositionally biased region" description="Low complexity" evidence="1">
    <location>
        <begin position="72"/>
        <end position="81"/>
    </location>
</feature>
<feature type="compositionally biased region" description="Basic and acidic residues" evidence="1">
    <location>
        <begin position="326"/>
        <end position="365"/>
    </location>
</feature>
<feature type="compositionally biased region" description="Basic and acidic residues" evidence="1">
    <location>
        <begin position="50"/>
        <end position="62"/>
    </location>
</feature>
<gene>
    <name evidence="2" type="ORF">CFC21_096244</name>
</gene>
<comment type="caution">
    <text evidence="2">The sequence shown here is derived from an EMBL/GenBank/DDBJ whole genome shotgun (WGS) entry which is preliminary data.</text>
</comment>
<feature type="compositionally biased region" description="Gly residues" evidence="1">
    <location>
        <begin position="36"/>
        <end position="49"/>
    </location>
</feature>
<sequence length="428" mass="46136">GGGQDERAAGEVRAGARAGARQLRSGARGAGPAHGPRGGGQGGGQGQGGARRDGGADQAGDRGDEDGVPPQHRGAARGAGHAHQDLSGPRARPRRRALRPDLPRRPPPRGRRAPVLPPAHLRGRLLPRPRRVPPRPQAREPAPRRGRQPQGRRFRAQRARWPRTPRRAAPHRVRHAGVRGPRGARREWLRRRQGRHLVLRCHPLRAPRRRPAVPGREPHVHVPQDAARRLPLPVVGLQGRPEVDRQAARPQPEQPHHDRQPRRVAVVQEDVAHSEPSLGARATSGRARQRRGQGRASGGAERLPPDLPLRGLRPVAAVRPGTVDGARGEGRRHAVRDAGAGERRDLAAGGPGDRRGHARDQERGARGAAGGRRARAQGAARGGRGVLQRGAVRAGGRRQEGRRRHDGVPVVLQRRAPAGAQGHRVGCR</sequence>
<reference evidence="2" key="1">
    <citation type="journal article" date="2017" name="Gigascience">
        <title>The first near-complete assembly of the hexaploid bread wheat genome, Triticum aestivum.</title>
        <authorList>
            <person name="Zimin A.V."/>
            <person name="Puiu D."/>
            <person name="Hall R."/>
            <person name="Kingan S."/>
            <person name="Clavijo B.J."/>
            <person name="Salzberg S.L."/>
        </authorList>
    </citation>
    <scope>NUCLEOTIDE SEQUENCE</scope>
    <source>
        <tissue evidence="2">Leaf</tissue>
    </source>
</reference>
<reference evidence="2" key="2">
    <citation type="submission" date="2020-03" db="EMBL/GenBank/DDBJ databases">
        <title>The second near-complete assembly of the hexaploid bread wheat (Triticum aestivum) genome.</title>
        <authorList>
            <person name="Zimin A.V."/>
            <person name="Puiu D."/>
            <person name="Shumante A."/>
            <person name="Alonge M."/>
            <person name="Salzberg S.L."/>
        </authorList>
    </citation>
    <scope>NUCLEOTIDE SEQUENCE</scope>
    <source>
        <tissue evidence="2">Leaf</tissue>
    </source>
</reference>
<protein>
    <submittedName>
        <fullName evidence="2">Uncharacterized protein</fullName>
    </submittedName>
</protein>
<organism evidence="2">
    <name type="scientific">Triticum aestivum</name>
    <name type="common">Wheat</name>
    <dbReference type="NCBI Taxonomy" id="4565"/>
    <lineage>
        <taxon>Eukaryota</taxon>
        <taxon>Viridiplantae</taxon>
        <taxon>Streptophyta</taxon>
        <taxon>Embryophyta</taxon>
        <taxon>Tracheophyta</taxon>
        <taxon>Spermatophyta</taxon>
        <taxon>Magnoliopsida</taxon>
        <taxon>Liliopsida</taxon>
        <taxon>Poales</taxon>
        <taxon>Poaceae</taxon>
        <taxon>BOP clade</taxon>
        <taxon>Pooideae</taxon>
        <taxon>Triticodae</taxon>
        <taxon>Triticeae</taxon>
        <taxon>Triticinae</taxon>
        <taxon>Triticum</taxon>
    </lineage>
</organism>
<feature type="region of interest" description="Disordered" evidence="1">
    <location>
        <begin position="1"/>
        <end position="180"/>
    </location>
</feature>
<feature type="compositionally biased region" description="Low complexity" evidence="1">
    <location>
        <begin position="11"/>
        <end position="35"/>
    </location>
</feature>
<feature type="compositionally biased region" description="Basic residues" evidence="1">
    <location>
        <begin position="144"/>
        <end position="177"/>
    </location>
</feature>
<feature type="non-terminal residue" evidence="2">
    <location>
        <position position="1"/>
    </location>
</feature>
<dbReference type="Proteomes" id="UP000815260">
    <property type="component" value="Chromosome 7A"/>
</dbReference>
<feature type="region of interest" description="Disordered" evidence="1">
    <location>
        <begin position="239"/>
        <end position="428"/>
    </location>
</feature>
<proteinExistence type="predicted"/>